<comment type="caution">
    <text evidence="3">The sequence shown here is derived from an EMBL/GenBank/DDBJ whole genome shotgun (WGS) entry which is preliminary data.</text>
</comment>
<feature type="coiled-coil region" evidence="1">
    <location>
        <begin position="83"/>
        <end position="147"/>
    </location>
</feature>
<organism evidence="3 4">
    <name type="scientific">Hermanssonia centrifuga</name>
    <dbReference type="NCBI Taxonomy" id="98765"/>
    <lineage>
        <taxon>Eukaryota</taxon>
        <taxon>Fungi</taxon>
        <taxon>Dikarya</taxon>
        <taxon>Basidiomycota</taxon>
        <taxon>Agaricomycotina</taxon>
        <taxon>Agaricomycetes</taxon>
        <taxon>Polyporales</taxon>
        <taxon>Meruliaceae</taxon>
        <taxon>Hermanssonia</taxon>
    </lineage>
</organism>
<name>A0A2R6RM69_9APHY</name>
<gene>
    <name evidence="3" type="ORF">PHLCEN_2v2332</name>
</gene>
<accession>A0A2R6RM69</accession>
<evidence type="ECO:0000313" key="4">
    <source>
        <dbReference type="Proteomes" id="UP000186601"/>
    </source>
</evidence>
<proteinExistence type="predicted"/>
<evidence type="ECO:0000256" key="2">
    <source>
        <dbReference type="SAM" id="MobiDB-lite"/>
    </source>
</evidence>
<dbReference type="AlphaFoldDB" id="A0A2R6RM69"/>
<keyword evidence="1" id="KW-0175">Coiled coil</keyword>
<dbReference type="EMBL" id="MLYV02000217">
    <property type="protein sequence ID" value="PSS31127.1"/>
    <property type="molecule type" value="Genomic_DNA"/>
</dbReference>
<sequence length="166" mass="18650">MPAPYPLPEFIQGSSSERISLRTVDQPNTTAEISHVLEPSGSDNNTASGMPTPESSPLTIPARLENNPNRGEALQVAHDNIFVMQAENENMELEMANDKQTITELTAKNAAIEDRYAAENQKLKRCITKVTTERDQERQKRQVLERKNIKIGELLQQMNAVYTPME</sequence>
<keyword evidence="4" id="KW-1185">Reference proteome</keyword>
<feature type="compositionally biased region" description="Polar residues" evidence="2">
    <location>
        <begin position="41"/>
        <end position="57"/>
    </location>
</feature>
<evidence type="ECO:0000256" key="1">
    <source>
        <dbReference type="SAM" id="Coils"/>
    </source>
</evidence>
<evidence type="ECO:0000313" key="3">
    <source>
        <dbReference type="EMBL" id="PSS31127.1"/>
    </source>
</evidence>
<dbReference type="Proteomes" id="UP000186601">
    <property type="component" value="Unassembled WGS sequence"/>
</dbReference>
<feature type="region of interest" description="Disordered" evidence="2">
    <location>
        <begin position="34"/>
        <end position="57"/>
    </location>
</feature>
<reference evidence="3 4" key="1">
    <citation type="submission" date="2018-02" db="EMBL/GenBank/DDBJ databases">
        <title>Genome sequence of the basidiomycete white-rot fungus Phlebia centrifuga.</title>
        <authorList>
            <person name="Granchi Z."/>
            <person name="Peng M."/>
            <person name="de Vries R.P."/>
            <person name="Hilden K."/>
            <person name="Makela M.R."/>
            <person name="Grigoriev I."/>
            <person name="Riley R."/>
        </authorList>
    </citation>
    <scope>NUCLEOTIDE SEQUENCE [LARGE SCALE GENOMIC DNA]</scope>
    <source>
        <strain evidence="3 4">FBCC195</strain>
    </source>
</reference>
<protein>
    <submittedName>
        <fullName evidence="3">Uncharacterized protein</fullName>
    </submittedName>
</protein>